<feature type="transmembrane region" description="Helical" evidence="5">
    <location>
        <begin position="216"/>
        <end position="235"/>
    </location>
</feature>
<evidence type="ECO:0000313" key="8">
    <source>
        <dbReference type="Proteomes" id="UP000259030"/>
    </source>
</evidence>
<dbReference type="Pfam" id="PF01740">
    <property type="entry name" value="STAS"/>
    <property type="match status" value="1"/>
</dbReference>
<dbReference type="Proteomes" id="UP000259030">
    <property type="component" value="Chromosome"/>
</dbReference>
<dbReference type="PROSITE" id="PS50801">
    <property type="entry name" value="STAS"/>
    <property type="match status" value="1"/>
</dbReference>
<dbReference type="Pfam" id="PF00916">
    <property type="entry name" value="Sulfate_transp"/>
    <property type="match status" value="1"/>
</dbReference>
<dbReference type="CDD" id="cd07042">
    <property type="entry name" value="STAS_SulP_like_sulfate_transporter"/>
    <property type="match status" value="1"/>
</dbReference>
<evidence type="ECO:0000313" key="7">
    <source>
        <dbReference type="EMBL" id="ASN81320.1"/>
    </source>
</evidence>
<evidence type="ECO:0000256" key="5">
    <source>
        <dbReference type="SAM" id="Phobius"/>
    </source>
</evidence>
<evidence type="ECO:0000256" key="1">
    <source>
        <dbReference type="ARBA" id="ARBA00004141"/>
    </source>
</evidence>
<dbReference type="PANTHER" id="PTHR11814">
    <property type="entry name" value="SULFATE TRANSPORTER"/>
    <property type="match status" value="1"/>
</dbReference>
<name>A0A221SXG3_9DEIO</name>
<dbReference type="EMBL" id="CP021081">
    <property type="protein sequence ID" value="ASN81320.1"/>
    <property type="molecule type" value="Genomic_DNA"/>
</dbReference>
<organism evidence="7 8">
    <name type="scientific">Deinococcus ficus</name>
    <dbReference type="NCBI Taxonomy" id="317577"/>
    <lineage>
        <taxon>Bacteria</taxon>
        <taxon>Thermotogati</taxon>
        <taxon>Deinococcota</taxon>
        <taxon>Deinococci</taxon>
        <taxon>Deinococcales</taxon>
        <taxon>Deinococcaceae</taxon>
        <taxon>Deinococcus</taxon>
    </lineage>
</organism>
<keyword evidence="3 5" id="KW-1133">Transmembrane helix</keyword>
<dbReference type="InterPro" id="IPR001902">
    <property type="entry name" value="SLC26A/SulP_fam"/>
</dbReference>
<feature type="domain" description="STAS" evidence="6">
    <location>
        <begin position="455"/>
        <end position="557"/>
    </location>
</feature>
<keyword evidence="4 5" id="KW-0472">Membrane</keyword>
<feature type="transmembrane region" description="Helical" evidence="5">
    <location>
        <begin position="43"/>
        <end position="62"/>
    </location>
</feature>
<dbReference type="InterPro" id="IPR011547">
    <property type="entry name" value="SLC26A/SulP_dom"/>
</dbReference>
<feature type="transmembrane region" description="Helical" evidence="5">
    <location>
        <begin position="192"/>
        <end position="209"/>
    </location>
</feature>
<feature type="transmembrane region" description="Helical" evidence="5">
    <location>
        <begin position="393"/>
        <end position="424"/>
    </location>
</feature>
<dbReference type="STRING" id="317577.GCA_000419625_01890"/>
<keyword evidence="2 5" id="KW-0812">Transmembrane</keyword>
<feature type="transmembrane region" description="Helical" evidence="5">
    <location>
        <begin position="116"/>
        <end position="134"/>
    </location>
</feature>
<feature type="transmembrane region" description="Helical" evidence="5">
    <location>
        <begin position="141"/>
        <end position="159"/>
    </location>
</feature>
<evidence type="ECO:0000259" key="6">
    <source>
        <dbReference type="PROSITE" id="PS50801"/>
    </source>
</evidence>
<dbReference type="GO" id="GO:0055085">
    <property type="term" value="P:transmembrane transport"/>
    <property type="evidence" value="ECO:0007669"/>
    <property type="project" value="InterPro"/>
</dbReference>
<dbReference type="InterPro" id="IPR002645">
    <property type="entry name" value="STAS_dom"/>
</dbReference>
<feature type="transmembrane region" description="Helical" evidence="5">
    <location>
        <begin position="263"/>
        <end position="284"/>
    </location>
</feature>
<dbReference type="KEGG" id="dfc:DFI_10105"/>
<reference evidence="7 8" key="1">
    <citation type="submission" date="2017-05" db="EMBL/GenBank/DDBJ databases">
        <title>The complete genome sequence of Deinococcus ficus isolated from the rhizosphere of the Ficus religiosa L. in Taiwan.</title>
        <authorList>
            <person name="Wu K.-M."/>
            <person name="Liao T.-L."/>
            <person name="Liu Y.-M."/>
            <person name="Young C.-C."/>
            <person name="Tsai S.-F."/>
        </authorList>
    </citation>
    <scope>NUCLEOTIDE SEQUENCE [LARGE SCALE GENOMIC DNA]</scope>
    <source>
        <strain evidence="7 8">CC-FR2-10</strain>
    </source>
</reference>
<evidence type="ECO:0000256" key="3">
    <source>
        <dbReference type="ARBA" id="ARBA00022989"/>
    </source>
</evidence>
<dbReference type="RefSeq" id="WP_051307776.1">
    <property type="nucleotide sequence ID" value="NZ_CP021081.1"/>
</dbReference>
<dbReference type="InterPro" id="IPR036513">
    <property type="entry name" value="STAS_dom_sf"/>
</dbReference>
<dbReference type="Gene3D" id="3.30.750.24">
    <property type="entry name" value="STAS domain"/>
    <property type="match status" value="1"/>
</dbReference>
<comment type="subcellular location">
    <subcellularLocation>
        <location evidence="1">Membrane</location>
        <topology evidence="1">Multi-pass membrane protein</topology>
    </subcellularLocation>
</comment>
<dbReference type="SUPFAM" id="SSF52091">
    <property type="entry name" value="SpoIIaa-like"/>
    <property type="match status" value="1"/>
</dbReference>
<dbReference type="GO" id="GO:0016020">
    <property type="term" value="C:membrane"/>
    <property type="evidence" value="ECO:0007669"/>
    <property type="project" value="UniProtKB-SubCell"/>
</dbReference>
<feature type="transmembrane region" description="Helical" evidence="5">
    <location>
        <begin position="68"/>
        <end position="85"/>
    </location>
</feature>
<accession>A0A221SXG3</accession>
<evidence type="ECO:0000256" key="2">
    <source>
        <dbReference type="ARBA" id="ARBA00022692"/>
    </source>
</evidence>
<evidence type="ECO:0000256" key="4">
    <source>
        <dbReference type="ARBA" id="ARBA00023136"/>
    </source>
</evidence>
<keyword evidence="8" id="KW-1185">Reference proteome</keyword>
<gene>
    <name evidence="7" type="ORF">DFI_10105</name>
</gene>
<proteinExistence type="predicted"/>
<feature type="transmembrane region" description="Helical" evidence="5">
    <location>
        <begin position="339"/>
        <end position="372"/>
    </location>
</feature>
<protein>
    <submittedName>
        <fullName evidence="7">Sodium-independent anion transporter</fullName>
    </submittedName>
</protein>
<dbReference type="AlphaFoldDB" id="A0A221SXG3"/>
<sequence>MSAITPAPATPKGAREVLSLLNPAPAWKREFAGYGQEKFLKDLLAGVTVAIVALPLALAFGVVSGAGATAGVITAIIAGLVAAVFGGSRYQVTGPTGAMTVVLLPIISQYGMTQVYVIGIMAGLMLVVIGLARLGRVIDRIPWPVITGFTNGIAVIIALQQVPAALGLKAPHGETILPTTWAVVQDFLARPHWAPLGLTLVSFGIMLLWPRVTTRVPAGIVALLVVTGAATALHLDVPRISDIPKGLTLPHLPALSFSELPALVGPAVSVALLAGIESLLSAIVADGMARVRDYRPNRELVGQGLANIVSPLFGGIPSTGAIARTAVGVKSGAQTRMTAIIHAAVLLVIVLSLGRYAALVPLAVLSGILLNTAYRMFEVDAVKALRRSTKSDFVTMLATMGVTVVFDLILAIEIGLLVAGLLFIQRLVHTPTLHEMDIDRNAPREANVELLKERVLAFRVDGPLFFAVSGRMLEHLTSQQEVDVIVLRMRRATSLDASGAHALEAIFDDLTGRHIKLLFSGLQDQPRALLRRMDLYGKLTTGGEHDFEGTTDAITHAWSHVHRRVQGHPWPA</sequence>